<evidence type="ECO:0000256" key="1">
    <source>
        <dbReference type="ARBA" id="ARBA00008824"/>
    </source>
</evidence>
<accession>B8MU58</accession>
<dbReference type="SUPFAM" id="SSF51735">
    <property type="entry name" value="NAD(P)-binding Rossmann-fold domains"/>
    <property type="match status" value="1"/>
</dbReference>
<evidence type="ECO:0000256" key="4">
    <source>
        <dbReference type="ARBA" id="ARBA00022532"/>
    </source>
</evidence>
<evidence type="ECO:0000256" key="7">
    <source>
        <dbReference type="RuleBase" id="RU003369"/>
    </source>
</evidence>
<dbReference type="GO" id="GO:0006108">
    <property type="term" value="P:malate metabolic process"/>
    <property type="evidence" value="ECO:0007669"/>
    <property type="project" value="InterPro"/>
</dbReference>
<dbReference type="InterPro" id="IPR022383">
    <property type="entry name" value="Lactate/malate_DH_C"/>
</dbReference>
<feature type="domain" description="Lactate/malate dehydrogenase N-terminal" evidence="9">
    <location>
        <begin position="7"/>
        <end position="54"/>
    </location>
</feature>
<dbReference type="GO" id="GO:0030060">
    <property type="term" value="F:L-malate dehydrogenase (NAD+) activity"/>
    <property type="evidence" value="ECO:0007669"/>
    <property type="project" value="UniProtKB-EC"/>
</dbReference>
<protein>
    <recommendedName>
        <fullName evidence="3 8">Malate dehydrogenase</fullName>
        <ecNumber evidence="3 8">1.1.1.37</ecNumber>
    </recommendedName>
</protein>
<dbReference type="RefSeq" id="XP_002488532.1">
    <property type="nucleotide sequence ID" value="XM_002488487.1"/>
</dbReference>
<dbReference type="PANTHER" id="PTHR11540">
    <property type="entry name" value="MALATE AND LACTATE DEHYDROGENASE"/>
    <property type="match status" value="1"/>
</dbReference>
<organism evidence="11 12">
    <name type="scientific">Talaromyces stipitatus (strain ATCC 10500 / CBS 375.48 / QM 6759 / NRRL 1006)</name>
    <name type="common">Penicillium stipitatum</name>
    <dbReference type="NCBI Taxonomy" id="441959"/>
    <lineage>
        <taxon>Eukaryota</taxon>
        <taxon>Fungi</taxon>
        <taxon>Dikarya</taxon>
        <taxon>Ascomycota</taxon>
        <taxon>Pezizomycotina</taxon>
        <taxon>Eurotiomycetes</taxon>
        <taxon>Eurotiomycetidae</taxon>
        <taxon>Eurotiales</taxon>
        <taxon>Trichocomaceae</taxon>
        <taxon>Talaromyces</taxon>
        <taxon>Talaromyces sect. Talaromyces</taxon>
    </lineage>
</organism>
<dbReference type="Gene3D" id="3.90.110.10">
    <property type="entry name" value="Lactate dehydrogenase/glycoside hydrolase, family 4, C-terminal"/>
    <property type="match status" value="1"/>
</dbReference>
<keyword evidence="4 8" id="KW-0816">Tricarboxylic acid cycle</keyword>
<dbReference type="STRING" id="441959.B8MU58"/>
<dbReference type="GO" id="GO:0005829">
    <property type="term" value="C:cytosol"/>
    <property type="evidence" value="ECO:0007669"/>
    <property type="project" value="TreeGrafter"/>
</dbReference>
<evidence type="ECO:0000313" key="11">
    <source>
        <dbReference type="EMBL" id="EED11776.1"/>
    </source>
</evidence>
<proteinExistence type="inferred from homology"/>
<keyword evidence="6 8" id="KW-0520">NAD</keyword>
<dbReference type="EMBL" id="EQ962661">
    <property type="protein sequence ID" value="EED11776.1"/>
    <property type="molecule type" value="Genomic_DNA"/>
</dbReference>
<dbReference type="InterPro" id="IPR001236">
    <property type="entry name" value="Lactate/malate_DH_N"/>
</dbReference>
<dbReference type="VEuPathDB" id="FungiDB:TSTA_109560"/>
<dbReference type="AlphaFoldDB" id="B8MU58"/>
<comment type="similarity">
    <text evidence="1">Belongs to the LDH/MDH superfamily. MDH type 1 family.</text>
</comment>
<dbReference type="GO" id="GO:0006099">
    <property type="term" value="P:tricarboxylic acid cycle"/>
    <property type="evidence" value="ECO:0007669"/>
    <property type="project" value="UniProtKB-KW"/>
</dbReference>
<dbReference type="EC" id="1.1.1.37" evidence="3 8"/>
<dbReference type="PhylomeDB" id="B8MU58"/>
<dbReference type="InParanoid" id="B8MU58"/>
<dbReference type="eggNOG" id="KOG1494">
    <property type="taxonomic scope" value="Eukaryota"/>
</dbReference>
<evidence type="ECO:0000256" key="5">
    <source>
        <dbReference type="ARBA" id="ARBA00023002"/>
    </source>
</evidence>
<comment type="subunit">
    <text evidence="2">Homodimer.</text>
</comment>
<comment type="catalytic activity">
    <reaction evidence="8">
        <text>(S)-malate + NAD(+) = oxaloacetate + NADH + H(+)</text>
        <dbReference type="Rhea" id="RHEA:21432"/>
        <dbReference type="ChEBI" id="CHEBI:15378"/>
        <dbReference type="ChEBI" id="CHEBI:15589"/>
        <dbReference type="ChEBI" id="CHEBI:16452"/>
        <dbReference type="ChEBI" id="CHEBI:57540"/>
        <dbReference type="ChEBI" id="CHEBI:57945"/>
        <dbReference type="EC" id="1.1.1.37"/>
    </reaction>
</comment>
<evidence type="ECO:0000259" key="10">
    <source>
        <dbReference type="Pfam" id="PF02866"/>
    </source>
</evidence>
<dbReference type="OrthoDB" id="4069699at2759"/>
<dbReference type="Pfam" id="PF00056">
    <property type="entry name" value="Ldh_1_N"/>
    <property type="match status" value="1"/>
</dbReference>
<dbReference type="InterPro" id="IPR036291">
    <property type="entry name" value="NAD(P)-bd_dom_sf"/>
</dbReference>
<dbReference type="PROSITE" id="PS00068">
    <property type="entry name" value="MDH"/>
    <property type="match status" value="1"/>
</dbReference>
<dbReference type="Pfam" id="PF02866">
    <property type="entry name" value="Ldh_1_C"/>
    <property type="match status" value="1"/>
</dbReference>
<gene>
    <name evidence="11" type="ORF">TSTA_109560</name>
</gene>
<evidence type="ECO:0000256" key="2">
    <source>
        <dbReference type="ARBA" id="ARBA00011738"/>
    </source>
</evidence>
<dbReference type="InterPro" id="IPR015955">
    <property type="entry name" value="Lactate_DH/Glyco_Ohase_4_C"/>
</dbReference>
<keyword evidence="12" id="KW-1185">Reference proteome</keyword>
<dbReference type="Gene3D" id="3.40.50.720">
    <property type="entry name" value="NAD(P)-binding Rossmann-like Domain"/>
    <property type="match status" value="1"/>
</dbReference>
<keyword evidence="5 7" id="KW-0560">Oxidoreductase</keyword>
<reference evidence="12" key="1">
    <citation type="journal article" date="2015" name="Genome Announc.">
        <title>Genome sequence of the AIDS-associated pathogen Penicillium marneffei (ATCC18224) and its near taxonomic relative Talaromyces stipitatus (ATCC10500).</title>
        <authorList>
            <person name="Nierman W.C."/>
            <person name="Fedorova-Abrams N.D."/>
            <person name="Andrianopoulos A."/>
        </authorList>
    </citation>
    <scope>NUCLEOTIDE SEQUENCE [LARGE SCALE GENOMIC DNA]</scope>
    <source>
        <strain evidence="12">ATCC 10500 / CBS 375.48 / QM 6759 / NRRL 1006</strain>
    </source>
</reference>
<dbReference type="SUPFAM" id="SSF56327">
    <property type="entry name" value="LDH C-terminal domain-like"/>
    <property type="match status" value="1"/>
</dbReference>
<feature type="domain" description="Lactate/malate dehydrogenase C-terminal" evidence="10">
    <location>
        <begin position="87"/>
        <end position="139"/>
    </location>
</feature>
<dbReference type="GeneID" id="8107188"/>
<evidence type="ECO:0000256" key="3">
    <source>
        <dbReference type="ARBA" id="ARBA00012995"/>
    </source>
</evidence>
<evidence type="ECO:0000259" key="9">
    <source>
        <dbReference type="Pfam" id="PF00056"/>
    </source>
</evidence>
<evidence type="ECO:0000256" key="8">
    <source>
        <dbReference type="RuleBase" id="RU003405"/>
    </source>
</evidence>
<dbReference type="Proteomes" id="UP000001745">
    <property type="component" value="Unassembled WGS sequence"/>
</dbReference>
<sequence>MVKGRYGLVRKPRMTRDDRFEANAGIVRSLVKGIAEFSPKAFVLIVSNLVNSTVAGVFDPKRLFGVTTLDVVRAETFVQEYTRPAFEIPADKYDALVNSVQFSGGEVVKAKDGAASATFSMAYAGFRFVESVIKALNQRYGVSQ</sequence>
<dbReference type="InterPro" id="IPR001252">
    <property type="entry name" value="Malate_DH_AS"/>
</dbReference>
<evidence type="ECO:0000256" key="6">
    <source>
        <dbReference type="ARBA" id="ARBA00023027"/>
    </source>
</evidence>
<evidence type="ECO:0000313" key="12">
    <source>
        <dbReference type="Proteomes" id="UP000001745"/>
    </source>
</evidence>
<dbReference type="PANTHER" id="PTHR11540:SF16">
    <property type="entry name" value="MALATE DEHYDROGENASE, MITOCHONDRIAL"/>
    <property type="match status" value="1"/>
</dbReference>
<dbReference type="HOGENOM" id="CLU_1797753_0_0_1"/>
<name>B8MU58_TALSN</name>